<dbReference type="EMBL" id="JANUBB010000016">
    <property type="protein sequence ID" value="MCS3953086.1"/>
    <property type="molecule type" value="Genomic_DNA"/>
</dbReference>
<protein>
    <submittedName>
        <fullName evidence="1">Uncharacterized protein</fullName>
    </submittedName>
</protein>
<reference evidence="1" key="1">
    <citation type="submission" date="2022-08" db="EMBL/GenBank/DDBJ databases">
        <title>Genomic Encyclopedia of Type Strains, Phase V (KMG-V): Genome sequencing to study the core and pangenomes of soil and plant-associated prokaryotes.</title>
        <authorList>
            <person name="Whitman W."/>
        </authorList>
    </citation>
    <scope>NUCLEOTIDE SEQUENCE</scope>
    <source>
        <strain evidence="1">SP2017</strain>
    </source>
</reference>
<dbReference type="AlphaFoldDB" id="A0A9X2UAQ8"/>
<comment type="caution">
    <text evidence="1">The sequence shown here is derived from an EMBL/GenBank/DDBJ whole genome shotgun (WGS) entry which is preliminary data.</text>
</comment>
<name>A0A9X2UAQ8_9BACT</name>
<evidence type="ECO:0000313" key="1">
    <source>
        <dbReference type="EMBL" id="MCS3953086.1"/>
    </source>
</evidence>
<dbReference type="Proteomes" id="UP001155010">
    <property type="component" value="Unassembled WGS sequence"/>
</dbReference>
<accession>A0A9X2UAQ8</accession>
<sequence>MSETTATQELDRNQLAEVLGVEPHTVSAAAHGQFFCRGYPLHEWAVWHPRGNEVQYYEVPICVIQTESSEEKTRDAT</sequence>
<gene>
    <name evidence="1" type="ORF">GGP83_003061</name>
</gene>
<proteinExistence type="predicted"/>
<evidence type="ECO:0000313" key="2">
    <source>
        <dbReference type="Proteomes" id="UP001155010"/>
    </source>
</evidence>
<organism evidence="1 2">
    <name type="scientific">Salinibacter ruber</name>
    <dbReference type="NCBI Taxonomy" id="146919"/>
    <lineage>
        <taxon>Bacteria</taxon>
        <taxon>Pseudomonadati</taxon>
        <taxon>Rhodothermota</taxon>
        <taxon>Rhodothermia</taxon>
        <taxon>Rhodothermales</taxon>
        <taxon>Salinibacteraceae</taxon>
        <taxon>Salinibacter</taxon>
    </lineage>
</organism>